<dbReference type="SUPFAM" id="SSF55681">
    <property type="entry name" value="Class II aaRS and biotin synthetases"/>
    <property type="match status" value="1"/>
</dbReference>
<gene>
    <name evidence="2" type="ORF">SAMN05421834_11220</name>
</gene>
<dbReference type="InterPro" id="IPR050664">
    <property type="entry name" value="Octanoyltrans_LipM/LipL"/>
</dbReference>
<dbReference type="Gene3D" id="3.30.930.10">
    <property type="entry name" value="Bira Bifunctional Protein, Domain 2"/>
    <property type="match status" value="1"/>
</dbReference>
<dbReference type="InterPro" id="IPR004143">
    <property type="entry name" value="BPL_LPL_catalytic"/>
</dbReference>
<evidence type="ECO:0000313" key="3">
    <source>
        <dbReference type="Proteomes" id="UP000185669"/>
    </source>
</evidence>
<evidence type="ECO:0000313" key="2">
    <source>
        <dbReference type="EMBL" id="SIR04289.1"/>
    </source>
</evidence>
<reference evidence="3" key="1">
    <citation type="submission" date="2017-01" db="EMBL/GenBank/DDBJ databases">
        <authorList>
            <person name="Varghese N."/>
            <person name="Submissions S."/>
        </authorList>
    </citation>
    <scope>NUCLEOTIDE SEQUENCE [LARGE SCALE GENOMIC DNA]</scope>
    <source>
        <strain evidence="3">ATCC 700103</strain>
    </source>
</reference>
<proteinExistence type="predicted"/>
<name>A0A1N6XPY9_9FIRM</name>
<dbReference type="InterPro" id="IPR045864">
    <property type="entry name" value="aa-tRNA-synth_II/BPL/LPL"/>
</dbReference>
<dbReference type="PANTHER" id="PTHR43679:SF2">
    <property type="entry name" value="OCTANOYL-[GCVH]:PROTEIN N-OCTANOYLTRANSFERASE"/>
    <property type="match status" value="1"/>
</dbReference>
<dbReference type="RefSeq" id="WP_199505802.1">
    <property type="nucleotide sequence ID" value="NZ_FTNC01000012.1"/>
</dbReference>
<organism evidence="2 3">
    <name type="scientific">Halanaerobium kushneri</name>
    <dbReference type="NCBI Taxonomy" id="56779"/>
    <lineage>
        <taxon>Bacteria</taxon>
        <taxon>Bacillati</taxon>
        <taxon>Bacillota</taxon>
        <taxon>Clostridia</taxon>
        <taxon>Halanaerobiales</taxon>
        <taxon>Halanaerobiaceae</taxon>
        <taxon>Halanaerobium</taxon>
    </lineage>
</organism>
<feature type="domain" description="BPL/LPL catalytic" evidence="1">
    <location>
        <begin position="31"/>
        <end position="242"/>
    </location>
</feature>
<dbReference type="PROSITE" id="PS51733">
    <property type="entry name" value="BPL_LPL_CATALYTIC"/>
    <property type="match status" value="1"/>
</dbReference>
<dbReference type="GO" id="GO:0016740">
    <property type="term" value="F:transferase activity"/>
    <property type="evidence" value="ECO:0007669"/>
    <property type="project" value="UniProtKB-ARBA"/>
</dbReference>
<dbReference type="CDD" id="cd16443">
    <property type="entry name" value="LplA"/>
    <property type="match status" value="1"/>
</dbReference>
<dbReference type="STRING" id="56779.SAMN05421834_11220"/>
<dbReference type="PANTHER" id="PTHR43679">
    <property type="entry name" value="OCTANOYLTRANSFERASE LIPM-RELATED"/>
    <property type="match status" value="1"/>
</dbReference>
<dbReference type="GO" id="GO:0140096">
    <property type="term" value="F:catalytic activity, acting on a protein"/>
    <property type="evidence" value="ECO:0007669"/>
    <property type="project" value="UniProtKB-ARBA"/>
</dbReference>
<protein>
    <submittedName>
        <fullName evidence="2">Lipoate-protein ligase A</fullName>
    </submittedName>
</protein>
<dbReference type="GO" id="GO:0009249">
    <property type="term" value="P:protein lipoylation"/>
    <property type="evidence" value="ECO:0007669"/>
    <property type="project" value="UniProtKB-ARBA"/>
</dbReference>
<evidence type="ECO:0000259" key="1">
    <source>
        <dbReference type="PROSITE" id="PS51733"/>
    </source>
</evidence>
<sequence length="272" mass="31415">MHKWRLIIENKNDAYYNMAVDEAIMKIHSQGETPPTLRFYGWKPAALSLGYFQQARKEVNFEKCQQQGIDLVRRLTGGRAILHDRELTYSIVIREDYKLLADSIEKSYQQISRGLVAGLNQLGIEAELKAVEKGQKAPRGHSAACFDAPSWYEVILNNKKLIGSAQRRKNNTILQHGSLPLEIEADKIFKFLNYDSERQREKARRVFAAKSTSLKKAGYYFSEKKLKRALAQGLEQALEINLEKDKLTESEKKLALKLAEEKYKSKKWTYKR</sequence>
<keyword evidence="2" id="KW-0436">Ligase</keyword>
<dbReference type="GO" id="GO:0016874">
    <property type="term" value="F:ligase activity"/>
    <property type="evidence" value="ECO:0007669"/>
    <property type="project" value="UniProtKB-KW"/>
</dbReference>
<dbReference type="AlphaFoldDB" id="A0A1N6XPY9"/>
<dbReference type="Pfam" id="PF21948">
    <property type="entry name" value="LplA-B_cat"/>
    <property type="match status" value="1"/>
</dbReference>
<dbReference type="EMBL" id="FTNC01000012">
    <property type="protein sequence ID" value="SIR04289.1"/>
    <property type="molecule type" value="Genomic_DNA"/>
</dbReference>
<accession>A0A1N6XPY9</accession>
<keyword evidence="3" id="KW-1185">Reference proteome</keyword>
<dbReference type="Proteomes" id="UP000185669">
    <property type="component" value="Unassembled WGS sequence"/>
</dbReference>